<keyword evidence="3" id="KW-1185">Reference proteome</keyword>
<dbReference type="RefSeq" id="WP_210596434.1">
    <property type="nucleotide sequence ID" value="NZ_JAGKSQ010000002.1"/>
</dbReference>
<feature type="domain" description="N-acetyltransferase" evidence="1">
    <location>
        <begin position="14"/>
        <end position="167"/>
    </location>
</feature>
<evidence type="ECO:0000313" key="2">
    <source>
        <dbReference type="EMBL" id="MBP3950756.1"/>
    </source>
</evidence>
<dbReference type="AlphaFoldDB" id="A0A941AND9"/>
<dbReference type="Proteomes" id="UP000678228">
    <property type="component" value="Unassembled WGS sequence"/>
</dbReference>
<protein>
    <submittedName>
        <fullName evidence="2">GNAT family N-acetyltransferase</fullName>
    </submittedName>
</protein>
<reference evidence="2" key="1">
    <citation type="submission" date="2021-03" db="EMBL/GenBank/DDBJ databases">
        <title>Bacillus suaedae sp. nov., isolated from Suaeda aralocaspica.</title>
        <authorList>
            <person name="Lei R.F.R."/>
        </authorList>
    </citation>
    <scope>NUCLEOTIDE SEQUENCE</scope>
    <source>
        <strain evidence="2">YZJH907-2</strain>
    </source>
</reference>
<dbReference type="PROSITE" id="PS51186">
    <property type="entry name" value="GNAT"/>
    <property type="match status" value="1"/>
</dbReference>
<evidence type="ECO:0000259" key="1">
    <source>
        <dbReference type="PROSITE" id="PS51186"/>
    </source>
</evidence>
<sequence>MLYIRKANSNHVNGISDVCTKANWTTYINLHKKNYIQRVINKYYNYERILNKVTNTDKEWGGYFVALDNNQVVGACGGGIIEDEVGEIYVLYIRPDRRNEGIGTMLLTAVTKQQKEEYQAKEQWVSVQKDNNLGIPFYEAKGFCFMNVEDGLDDEDNYISLRYRRFL</sequence>
<dbReference type="InterPro" id="IPR016181">
    <property type="entry name" value="Acyl_CoA_acyltransferase"/>
</dbReference>
<dbReference type="EMBL" id="JAGKSQ010000002">
    <property type="protein sequence ID" value="MBP3950756.1"/>
    <property type="molecule type" value="Genomic_DNA"/>
</dbReference>
<dbReference type="Pfam" id="PF00583">
    <property type="entry name" value="Acetyltransf_1"/>
    <property type="match status" value="1"/>
</dbReference>
<comment type="caution">
    <text evidence="2">The sequence shown here is derived from an EMBL/GenBank/DDBJ whole genome shotgun (WGS) entry which is preliminary data.</text>
</comment>
<dbReference type="GO" id="GO:0016747">
    <property type="term" value="F:acyltransferase activity, transferring groups other than amino-acyl groups"/>
    <property type="evidence" value="ECO:0007669"/>
    <property type="project" value="InterPro"/>
</dbReference>
<dbReference type="InterPro" id="IPR000182">
    <property type="entry name" value="GNAT_dom"/>
</dbReference>
<name>A0A941AND9_9BACI</name>
<dbReference type="SUPFAM" id="SSF55729">
    <property type="entry name" value="Acyl-CoA N-acyltransferases (Nat)"/>
    <property type="match status" value="1"/>
</dbReference>
<evidence type="ECO:0000313" key="3">
    <source>
        <dbReference type="Proteomes" id="UP000678228"/>
    </source>
</evidence>
<organism evidence="2 3">
    <name type="scientific">Halalkalibacter suaedae</name>
    <dbReference type="NCBI Taxonomy" id="2822140"/>
    <lineage>
        <taxon>Bacteria</taxon>
        <taxon>Bacillati</taxon>
        <taxon>Bacillota</taxon>
        <taxon>Bacilli</taxon>
        <taxon>Bacillales</taxon>
        <taxon>Bacillaceae</taxon>
        <taxon>Halalkalibacter</taxon>
    </lineage>
</organism>
<dbReference type="Gene3D" id="3.40.630.30">
    <property type="match status" value="1"/>
</dbReference>
<accession>A0A941AND9</accession>
<proteinExistence type="predicted"/>
<gene>
    <name evidence="2" type="ORF">J7W16_06380</name>
</gene>
<dbReference type="CDD" id="cd04301">
    <property type="entry name" value="NAT_SF"/>
    <property type="match status" value="1"/>
</dbReference>